<gene>
    <name evidence="7" type="primary">nrdR</name>
    <name evidence="9" type="ORF">A3J19_03615</name>
</gene>
<evidence type="ECO:0000313" key="10">
    <source>
        <dbReference type="Proteomes" id="UP000176578"/>
    </source>
</evidence>
<dbReference type="GO" id="GO:0005524">
    <property type="term" value="F:ATP binding"/>
    <property type="evidence" value="ECO:0007669"/>
    <property type="project" value="UniProtKB-UniRule"/>
</dbReference>
<comment type="cofactor">
    <cofactor evidence="7">
        <name>Zn(2+)</name>
        <dbReference type="ChEBI" id="CHEBI:29105"/>
    </cofactor>
    <text evidence="7">Binds 1 zinc ion.</text>
</comment>
<keyword evidence="7" id="KW-0862">Zinc</keyword>
<evidence type="ECO:0000256" key="4">
    <source>
        <dbReference type="ARBA" id="ARBA00023015"/>
    </source>
</evidence>
<evidence type="ECO:0000256" key="7">
    <source>
        <dbReference type="HAMAP-Rule" id="MF_00440"/>
    </source>
</evidence>
<dbReference type="AlphaFoldDB" id="A0A1F5NME6"/>
<protein>
    <recommendedName>
        <fullName evidence="7">Transcriptional repressor NrdR</fullName>
    </recommendedName>
</protein>
<evidence type="ECO:0000256" key="6">
    <source>
        <dbReference type="ARBA" id="ARBA00023163"/>
    </source>
</evidence>
<comment type="function">
    <text evidence="7">Negatively regulates transcription of bacterial ribonucleotide reductase nrd genes and operons by binding to NrdR-boxes.</text>
</comment>
<keyword evidence="7" id="KW-0479">Metal-binding</keyword>
<dbReference type="NCBIfam" id="TIGR00244">
    <property type="entry name" value="transcriptional regulator NrdR"/>
    <property type="match status" value="1"/>
</dbReference>
<dbReference type="GO" id="GO:0045892">
    <property type="term" value="P:negative regulation of DNA-templated transcription"/>
    <property type="evidence" value="ECO:0007669"/>
    <property type="project" value="UniProtKB-UniRule"/>
</dbReference>
<sequence>MKCPFCQSNLSKVVDKRSVQRRGEVRRRRECLKCANRFTTYETTARIDILVIKKDGKHEPFTREKLQAGLIKALEKRPGVDKVPNILDRIEGRIRAKRLQEVPTRTLGSWVLAELKKLDSIAYLRFASVYRTFSDPKDFKKEIETL</sequence>
<dbReference type="GO" id="GO:0008270">
    <property type="term" value="F:zinc ion binding"/>
    <property type="evidence" value="ECO:0007669"/>
    <property type="project" value="UniProtKB-UniRule"/>
</dbReference>
<keyword evidence="4 7" id="KW-0805">Transcription regulation</keyword>
<keyword evidence="2 7" id="KW-0547">Nucleotide-binding</keyword>
<keyword evidence="1 7" id="KW-0678">Repressor</keyword>
<name>A0A1F5NME6_9BACT</name>
<evidence type="ECO:0000259" key="8">
    <source>
        <dbReference type="PROSITE" id="PS51161"/>
    </source>
</evidence>
<dbReference type="HAMAP" id="MF_00440">
    <property type="entry name" value="NrdR"/>
    <property type="match status" value="1"/>
</dbReference>
<feature type="zinc finger region" evidence="7">
    <location>
        <begin position="3"/>
        <end position="34"/>
    </location>
</feature>
<evidence type="ECO:0000313" key="9">
    <source>
        <dbReference type="EMBL" id="OGE78692.1"/>
    </source>
</evidence>
<dbReference type="InterPro" id="IPR003796">
    <property type="entry name" value="RNR_NrdR-like"/>
</dbReference>
<proteinExistence type="inferred from homology"/>
<keyword evidence="7" id="KW-0863">Zinc-finger</keyword>
<accession>A0A1F5NME6</accession>
<comment type="similarity">
    <text evidence="7">Belongs to the NrdR family.</text>
</comment>
<organism evidence="9 10">
    <name type="scientific">Candidatus Daviesbacteria bacterium RIFCSPLOWO2_02_FULL_41_8</name>
    <dbReference type="NCBI Taxonomy" id="1797798"/>
    <lineage>
        <taxon>Bacteria</taxon>
        <taxon>Candidatus Daviesiibacteriota</taxon>
    </lineage>
</organism>
<keyword evidence="6 7" id="KW-0804">Transcription</keyword>
<reference evidence="9 10" key="1">
    <citation type="journal article" date="2016" name="Nat. Commun.">
        <title>Thousands of microbial genomes shed light on interconnected biogeochemical processes in an aquifer system.</title>
        <authorList>
            <person name="Anantharaman K."/>
            <person name="Brown C.T."/>
            <person name="Hug L.A."/>
            <person name="Sharon I."/>
            <person name="Castelle C.J."/>
            <person name="Probst A.J."/>
            <person name="Thomas B.C."/>
            <person name="Singh A."/>
            <person name="Wilkins M.J."/>
            <person name="Karaoz U."/>
            <person name="Brodie E.L."/>
            <person name="Williams K.H."/>
            <person name="Hubbard S.S."/>
            <person name="Banfield J.F."/>
        </authorList>
    </citation>
    <scope>NUCLEOTIDE SEQUENCE [LARGE SCALE GENOMIC DNA]</scope>
</reference>
<evidence type="ECO:0000256" key="5">
    <source>
        <dbReference type="ARBA" id="ARBA00023125"/>
    </source>
</evidence>
<dbReference type="Proteomes" id="UP000176578">
    <property type="component" value="Unassembled WGS sequence"/>
</dbReference>
<dbReference type="PANTHER" id="PTHR30455:SF2">
    <property type="entry name" value="TRANSCRIPTIONAL REPRESSOR NRDR"/>
    <property type="match status" value="1"/>
</dbReference>
<dbReference type="Pfam" id="PF03477">
    <property type="entry name" value="ATP-cone"/>
    <property type="match status" value="1"/>
</dbReference>
<dbReference type="EMBL" id="MFDZ01000006">
    <property type="protein sequence ID" value="OGE78692.1"/>
    <property type="molecule type" value="Genomic_DNA"/>
</dbReference>
<dbReference type="PROSITE" id="PS51161">
    <property type="entry name" value="ATP_CONE"/>
    <property type="match status" value="1"/>
</dbReference>
<dbReference type="Pfam" id="PF22811">
    <property type="entry name" value="Zn_ribbon_NrdR"/>
    <property type="match status" value="1"/>
</dbReference>
<evidence type="ECO:0000256" key="3">
    <source>
        <dbReference type="ARBA" id="ARBA00022840"/>
    </source>
</evidence>
<feature type="domain" description="ATP-cone" evidence="8">
    <location>
        <begin position="49"/>
        <end position="138"/>
    </location>
</feature>
<dbReference type="InterPro" id="IPR055173">
    <property type="entry name" value="NrdR-like_N"/>
</dbReference>
<evidence type="ECO:0000256" key="2">
    <source>
        <dbReference type="ARBA" id="ARBA00022741"/>
    </source>
</evidence>
<keyword evidence="5 7" id="KW-0238">DNA-binding</keyword>
<evidence type="ECO:0000256" key="1">
    <source>
        <dbReference type="ARBA" id="ARBA00022491"/>
    </source>
</evidence>
<dbReference type="InterPro" id="IPR005144">
    <property type="entry name" value="ATP-cone_dom"/>
</dbReference>
<keyword evidence="3 7" id="KW-0067">ATP-binding</keyword>
<dbReference type="GO" id="GO:0003677">
    <property type="term" value="F:DNA binding"/>
    <property type="evidence" value="ECO:0007669"/>
    <property type="project" value="UniProtKB-KW"/>
</dbReference>
<dbReference type="PANTHER" id="PTHR30455">
    <property type="entry name" value="TRANSCRIPTIONAL REPRESSOR NRDR"/>
    <property type="match status" value="1"/>
</dbReference>
<comment type="caution">
    <text evidence="9">The sequence shown here is derived from an EMBL/GenBank/DDBJ whole genome shotgun (WGS) entry which is preliminary data.</text>
</comment>